<feature type="domain" description="Xylanolytic transcriptional activator regulatory" evidence="7">
    <location>
        <begin position="98"/>
        <end position="260"/>
    </location>
</feature>
<keyword evidence="6" id="KW-0472">Membrane</keyword>
<dbReference type="Proteomes" id="UP001527925">
    <property type="component" value="Unassembled WGS sequence"/>
</dbReference>
<evidence type="ECO:0000256" key="3">
    <source>
        <dbReference type="ARBA" id="ARBA00023125"/>
    </source>
</evidence>
<proteinExistence type="predicted"/>
<feature type="transmembrane region" description="Helical" evidence="6">
    <location>
        <begin position="556"/>
        <end position="574"/>
    </location>
</feature>
<feature type="region of interest" description="Disordered" evidence="5">
    <location>
        <begin position="440"/>
        <end position="463"/>
    </location>
</feature>
<dbReference type="PANTHER" id="PTHR46910:SF3">
    <property type="entry name" value="HALOTOLERANCE PROTEIN 9-RELATED"/>
    <property type="match status" value="1"/>
</dbReference>
<keyword evidence="2" id="KW-0479">Metal-binding</keyword>
<evidence type="ECO:0000256" key="5">
    <source>
        <dbReference type="SAM" id="MobiDB-lite"/>
    </source>
</evidence>
<evidence type="ECO:0000256" key="2">
    <source>
        <dbReference type="ARBA" id="ARBA00022723"/>
    </source>
</evidence>
<name>A0ABR4N189_9FUNG</name>
<keyword evidence="3" id="KW-0238">DNA-binding</keyword>
<dbReference type="InterPro" id="IPR050987">
    <property type="entry name" value="AtrR-like"/>
</dbReference>
<dbReference type="Pfam" id="PF04082">
    <property type="entry name" value="Fungal_trans"/>
    <property type="match status" value="1"/>
</dbReference>
<dbReference type="EMBL" id="JADGIZ020000048">
    <property type="protein sequence ID" value="KAL2913298.1"/>
    <property type="molecule type" value="Genomic_DNA"/>
</dbReference>
<keyword evidence="6" id="KW-0812">Transmembrane</keyword>
<gene>
    <name evidence="8" type="ORF">HK105_207176</name>
</gene>
<protein>
    <recommendedName>
        <fullName evidence="7">Xylanolytic transcriptional activator regulatory domain-containing protein</fullName>
    </recommendedName>
</protein>
<evidence type="ECO:0000256" key="6">
    <source>
        <dbReference type="SAM" id="Phobius"/>
    </source>
</evidence>
<accession>A0ABR4N189</accession>
<evidence type="ECO:0000313" key="9">
    <source>
        <dbReference type="Proteomes" id="UP001527925"/>
    </source>
</evidence>
<organism evidence="8 9">
    <name type="scientific">Polyrhizophydium stewartii</name>
    <dbReference type="NCBI Taxonomy" id="2732419"/>
    <lineage>
        <taxon>Eukaryota</taxon>
        <taxon>Fungi</taxon>
        <taxon>Fungi incertae sedis</taxon>
        <taxon>Chytridiomycota</taxon>
        <taxon>Chytridiomycota incertae sedis</taxon>
        <taxon>Chytridiomycetes</taxon>
        <taxon>Rhizophydiales</taxon>
        <taxon>Rhizophydiales incertae sedis</taxon>
        <taxon>Polyrhizophydium</taxon>
    </lineage>
</organism>
<keyword evidence="6" id="KW-1133">Transmembrane helix</keyword>
<evidence type="ECO:0000313" key="8">
    <source>
        <dbReference type="EMBL" id="KAL2913298.1"/>
    </source>
</evidence>
<dbReference type="PANTHER" id="PTHR46910">
    <property type="entry name" value="TRANSCRIPTION FACTOR PDR1"/>
    <property type="match status" value="1"/>
</dbReference>
<keyword evidence="9" id="KW-1185">Reference proteome</keyword>
<comment type="subcellular location">
    <subcellularLocation>
        <location evidence="1">Nucleus</location>
    </subcellularLocation>
</comment>
<feature type="compositionally biased region" description="Low complexity" evidence="5">
    <location>
        <begin position="440"/>
        <end position="460"/>
    </location>
</feature>
<comment type="caution">
    <text evidence="8">The sequence shown here is derived from an EMBL/GenBank/DDBJ whole genome shotgun (WGS) entry which is preliminary data.</text>
</comment>
<dbReference type="CDD" id="cd12148">
    <property type="entry name" value="fungal_TF_MHR"/>
    <property type="match status" value="1"/>
</dbReference>
<reference evidence="8 9" key="1">
    <citation type="submission" date="2023-09" db="EMBL/GenBank/DDBJ databases">
        <title>Pangenome analysis of Batrachochytrium dendrobatidis and related Chytrids.</title>
        <authorList>
            <person name="Yacoub M.N."/>
            <person name="Stajich J.E."/>
            <person name="James T.Y."/>
        </authorList>
    </citation>
    <scope>NUCLEOTIDE SEQUENCE [LARGE SCALE GENOMIC DNA]</scope>
    <source>
        <strain evidence="8 9">JEL0888</strain>
    </source>
</reference>
<keyword evidence="4" id="KW-0539">Nucleus</keyword>
<dbReference type="InterPro" id="IPR007219">
    <property type="entry name" value="XnlR_reg_dom"/>
</dbReference>
<evidence type="ECO:0000256" key="4">
    <source>
        <dbReference type="ARBA" id="ARBA00023242"/>
    </source>
</evidence>
<evidence type="ECO:0000259" key="7">
    <source>
        <dbReference type="Pfam" id="PF04082"/>
    </source>
</evidence>
<evidence type="ECO:0000256" key="1">
    <source>
        <dbReference type="ARBA" id="ARBA00004123"/>
    </source>
</evidence>
<sequence length="678" mass="75094">MADGLPTAPAFVDAASIADMAVPDDMLWSQLLNLLAPAEAAPEYPTVDENMPQPASSMDCDAEFKAMVVSVWTNGLMIPAPPSIEAMTKIGRRLLSATFFRCIHPFTPFLHKPVFVVKHVRPDGPPGLHARMIFAFGARVIANKCHFPADQVQWLTLSKQLYESVRNSLSEIMVTPSVEAVQTLALLSIFEMGFGVLNHPYMYLGLSIRLAQTISLDKPLEDIPLSLLTYEQRVEREIRKRTWGAIAISETLLSIGSFRPIGLSKSSNPFLGMEAQPIPHATEPPFNNPSLNRLTWTTTTCSAWNHVLRLAWLMYRFQVRQEELFAAFGFDVESMIASQPMVASACIGIFQAVAFESIRTELELWWCEYRIFWANFLAMPIDQTDSGWAADPTHDSANTQGSQYTPSFAPTTSPYSVNGTGTAVNGAGTAVNGTDFYPQPSLQPSPSLSSSSSSSSPSSSANPTGAIHPYEHLEAFRLGVYTQICYHSFICLAHRLNAMRWCTSMPQGVPAKILQLEATELRTTSKFDSFLFIQDSAAKVYEILVKHTRPQLTSPYFSALAFGVGLVFLCNVFGTNERLARDAALIYLPVVSAKLEEVEQTLFHGPFYARCFRDLSATARAFIEQFYGPDPDATAAATFSTPSTETPAEILQRADEVRCLLFLPSRHFKVFHMKRAMQ</sequence>